<sequence length="220" mass="25921">MSTLQKANIERPKIDFKKLEIDDHAVLRARERFKRKDKDDALRYCRSLLGHSRYIGETTCERGNRAHMFVAPNKVAIYLTLDFREIKTLMKIDEKSYIVYDKQEVTEAVNPQHIFSEVNKIPLQDKLIKLYNSEFKKHDRHEKKMLKEFTEFRLVASVEIANMRLEQFRSKGTAKKAKLQNQIQELENEIIANELHLKDIQDAKRRISSALSTLLSEDTK</sequence>
<proteinExistence type="predicted"/>
<keyword evidence="1" id="KW-0175">Coiled coil</keyword>
<feature type="coiled-coil region" evidence="1">
    <location>
        <begin position="169"/>
        <end position="203"/>
    </location>
</feature>
<reference evidence="2 3" key="1">
    <citation type="submission" date="2018-01" db="EMBL/GenBank/DDBJ databases">
        <title>Genome sequence of the PGP bacterium Paenibacillus illinoisensis E3.</title>
        <authorList>
            <person name="Rolli E."/>
            <person name="Marasco R."/>
            <person name="Bessem C."/>
            <person name="Michoud G."/>
            <person name="Gaiarsa S."/>
            <person name="Borin S."/>
            <person name="Daffonchio D."/>
        </authorList>
    </citation>
    <scope>NUCLEOTIDE SEQUENCE [LARGE SCALE GENOMIC DNA]</scope>
    <source>
        <strain evidence="2 3">E3</strain>
    </source>
</reference>
<name>A0A2W0C794_9BACL</name>
<dbReference type="Proteomes" id="UP000247459">
    <property type="component" value="Unassembled WGS sequence"/>
</dbReference>
<gene>
    <name evidence="2" type="ORF">PIL02S_03457</name>
</gene>
<dbReference type="RefSeq" id="WP_110820956.1">
    <property type="nucleotide sequence ID" value="NZ_PRLG01000020.1"/>
</dbReference>
<evidence type="ECO:0000256" key="1">
    <source>
        <dbReference type="SAM" id="Coils"/>
    </source>
</evidence>
<dbReference type="AlphaFoldDB" id="A0A2W0C794"/>
<dbReference type="EMBL" id="PRLG01000020">
    <property type="protein sequence ID" value="PYY28306.1"/>
    <property type="molecule type" value="Genomic_DNA"/>
</dbReference>
<protein>
    <submittedName>
        <fullName evidence="2">Uncharacterized protein</fullName>
    </submittedName>
</protein>
<comment type="caution">
    <text evidence="2">The sequence shown here is derived from an EMBL/GenBank/DDBJ whole genome shotgun (WGS) entry which is preliminary data.</text>
</comment>
<organism evidence="2 3">
    <name type="scientific">Paenibacillus illinoisensis</name>
    <dbReference type="NCBI Taxonomy" id="59845"/>
    <lineage>
        <taxon>Bacteria</taxon>
        <taxon>Bacillati</taxon>
        <taxon>Bacillota</taxon>
        <taxon>Bacilli</taxon>
        <taxon>Bacillales</taxon>
        <taxon>Paenibacillaceae</taxon>
        <taxon>Paenibacillus</taxon>
    </lineage>
</organism>
<dbReference type="OrthoDB" id="2632921at2"/>
<evidence type="ECO:0000313" key="3">
    <source>
        <dbReference type="Proteomes" id="UP000247459"/>
    </source>
</evidence>
<accession>A0A2W0C794</accession>
<evidence type="ECO:0000313" key="2">
    <source>
        <dbReference type="EMBL" id="PYY28306.1"/>
    </source>
</evidence>